<dbReference type="EMBL" id="JAGILA010000001">
    <property type="protein sequence ID" value="MBP2234004.1"/>
    <property type="molecule type" value="Genomic_DNA"/>
</dbReference>
<name>A0ABS4QU52_9HYPH</name>
<comment type="caution">
    <text evidence="1">The sequence shown here is derived from an EMBL/GenBank/DDBJ whole genome shotgun (WGS) entry which is preliminary data.</text>
</comment>
<reference evidence="1 2" key="1">
    <citation type="submission" date="2021-03" db="EMBL/GenBank/DDBJ databases">
        <title>Genomic Encyclopedia of Type Strains, Phase IV (KMG-IV): sequencing the most valuable type-strain genomes for metagenomic binning, comparative biology and taxonomic classification.</title>
        <authorList>
            <person name="Goeker M."/>
        </authorList>
    </citation>
    <scope>NUCLEOTIDE SEQUENCE [LARGE SCALE GENOMIC DNA]</scope>
    <source>
        <strain evidence="1 2">DSM 13372</strain>
    </source>
</reference>
<organism evidence="1 2">
    <name type="scientific">Sinorhizobium kostiense</name>
    <dbReference type="NCBI Taxonomy" id="76747"/>
    <lineage>
        <taxon>Bacteria</taxon>
        <taxon>Pseudomonadati</taxon>
        <taxon>Pseudomonadota</taxon>
        <taxon>Alphaproteobacteria</taxon>
        <taxon>Hyphomicrobiales</taxon>
        <taxon>Rhizobiaceae</taxon>
        <taxon>Sinorhizobium/Ensifer group</taxon>
        <taxon>Sinorhizobium</taxon>
    </lineage>
</organism>
<evidence type="ECO:0000313" key="1">
    <source>
        <dbReference type="EMBL" id="MBP2234004.1"/>
    </source>
</evidence>
<gene>
    <name evidence="1" type="ORF">J2Z31_000494</name>
</gene>
<accession>A0ABS4QU52</accession>
<protein>
    <submittedName>
        <fullName evidence="1">Uncharacterized protein</fullName>
    </submittedName>
</protein>
<evidence type="ECO:0000313" key="2">
    <source>
        <dbReference type="Proteomes" id="UP000730739"/>
    </source>
</evidence>
<keyword evidence="2" id="KW-1185">Reference proteome</keyword>
<sequence length="36" mass="3685">MNLILTEVKPARPGCGLTGCATFVAPAVRLTALNEG</sequence>
<proteinExistence type="predicted"/>
<dbReference type="Proteomes" id="UP000730739">
    <property type="component" value="Unassembled WGS sequence"/>
</dbReference>